<sequence>MSVIPFPSSASPAFPACETVGRPSEATAPRASLPALWLRRWRGRKVLAALSPDQIRDADLDPYAVRLEATKPFWRA</sequence>
<keyword evidence="2" id="KW-1185">Reference proteome</keyword>
<protein>
    <submittedName>
        <fullName evidence="1">Uncharacterized protein YjiS (DUF1127 family)</fullName>
    </submittedName>
</protein>
<accession>A0ABU0I127</accession>
<name>A0ABU0I127_9HYPH</name>
<comment type="caution">
    <text evidence="1">The sequence shown here is derived from an EMBL/GenBank/DDBJ whole genome shotgun (WGS) entry which is preliminary data.</text>
</comment>
<organism evidence="1 2">
    <name type="scientific">Methylobacterium aerolatum</name>
    <dbReference type="NCBI Taxonomy" id="418708"/>
    <lineage>
        <taxon>Bacteria</taxon>
        <taxon>Pseudomonadati</taxon>
        <taxon>Pseudomonadota</taxon>
        <taxon>Alphaproteobacteria</taxon>
        <taxon>Hyphomicrobiales</taxon>
        <taxon>Methylobacteriaceae</taxon>
        <taxon>Methylobacterium</taxon>
    </lineage>
</organism>
<dbReference type="Proteomes" id="UP001231124">
    <property type="component" value="Unassembled WGS sequence"/>
</dbReference>
<evidence type="ECO:0000313" key="2">
    <source>
        <dbReference type="Proteomes" id="UP001231124"/>
    </source>
</evidence>
<gene>
    <name evidence="1" type="ORF">QO012_002804</name>
</gene>
<reference evidence="1 2" key="1">
    <citation type="submission" date="2023-07" db="EMBL/GenBank/DDBJ databases">
        <title>Genomic Encyclopedia of Type Strains, Phase IV (KMG-IV): sequencing the most valuable type-strain genomes for metagenomic binning, comparative biology and taxonomic classification.</title>
        <authorList>
            <person name="Goeker M."/>
        </authorList>
    </citation>
    <scope>NUCLEOTIDE SEQUENCE [LARGE SCALE GENOMIC DNA]</scope>
    <source>
        <strain evidence="1 2">DSM 19013</strain>
    </source>
</reference>
<dbReference type="EMBL" id="JAUSVP010000007">
    <property type="protein sequence ID" value="MDQ0448296.1"/>
    <property type="molecule type" value="Genomic_DNA"/>
</dbReference>
<evidence type="ECO:0000313" key="1">
    <source>
        <dbReference type="EMBL" id="MDQ0448296.1"/>
    </source>
</evidence>
<dbReference type="RefSeq" id="WP_238204501.1">
    <property type="nucleotide sequence ID" value="NZ_BPQE01000018.1"/>
</dbReference>
<proteinExistence type="predicted"/>